<reference evidence="2" key="1">
    <citation type="submission" date="2022-03" db="EMBL/GenBank/DDBJ databases">
        <authorList>
            <person name="Woo C.Y."/>
        </authorList>
    </citation>
    <scope>NUCLEOTIDE SEQUENCE</scope>
    <source>
        <strain evidence="2">CYS-01</strain>
    </source>
</reference>
<feature type="signal peptide" evidence="1">
    <location>
        <begin position="1"/>
        <end position="19"/>
    </location>
</feature>
<accession>A0ABS9ZUA3</accession>
<gene>
    <name evidence="2" type="ORF">MMF97_05175</name>
</gene>
<feature type="chain" id="PRO_5047410396" evidence="1">
    <location>
        <begin position="20"/>
        <end position="196"/>
    </location>
</feature>
<organism evidence="2 3">
    <name type="scientific">Pedobacter montanisoli</name>
    <dbReference type="NCBI Taxonomy" id="2923277"/>
    <lineage>
        <taxon>Bacteria</taxon>
        <taxon>Pseudomonadati</taxon>
        <taxon>Bacteroidota</taxon>
        <taxon>Sphingobacteriia</taxon>
        <taxon>Sphingobacteriales</taxon>
        <taxon>Sphingobacteriaceae</taxon>
        <taxon>Pedobacter</taxon>
    </lineage>
</organism>
<keyword evidence="3" id="KW-1185">Reference proteome</keyword>
<evidence type="ECO:0000313" key="2">
    <source>
        <dbReference type="EMBL" id="MCJ0742098.1"/>
    </source>
</evidence>
<dbReference type="RefSeq" id="WP_243360279.1">
    <property type="nucleotide sequence ID" value="NZ_JALGBH010000001.1"/>
</dbReference>
<sequence length="196" mass="23079">MKQFFFVLALSTIGSVSWAQNVALVNNVPVHADEFLWVYTKNHTDNTIYTLKDLKAYLNLYINFKLKVADARSMGLDLDSGYISEIDGYKTTLMQQKDRNDNAKELNFILNEYKEGVLMFNVSEKKIWNQTDDNEEILKDYYTRNKTKYAGLNYNEIKGNLIGDYQQDLENQWIKDLKKKYKVIIYERELKKLAKP</sequence>
<proteinExistence type="predicted"/>
<protein>
    <submittedName>
        <fullName evidence="2">Uncharacterized protein</fullName>
    </submittedName>
</protein>
<keyword evidence="1" id="KW-0732">Signal</keyword>
<evidence type="ECO:0000256" key="1">
    <source>
        <dbReference type="SAM" id="SignalP"/>
    </source>
</evidence>
<dbReference type="Proteomes" id="UP001165460">
    <property type="component" value="Unassembled WGS sequence"/>
</dbReference>
<dbReference type="EMBL" id="JALGBH010000001">
    <property type="protein sequence ID" value="MCJ0742098.1"/>
    <property type="molecule type" value="Genomic_DNA"/>
</dbReference>
<evidence type="ECO:0000313" key="3">
    <source>
        <dbReference type="Proteomes" id="UP001165460"/>
    </source>
</evidence>
<comment type="caution">
    <text evidence="2">The sequence shown here is derived from an EMBL/GenBank/DDBJ whole genome shotgun (WGS) entry which is preliminary data.</text>
</comment>
<name>A0ABS9ZUA3_9SPHI</name>